<dbReference type="SUPFAM" id="SSF50978">
    <property type="entry name" value="WD40 repeat-like"/>
    <property type="match status" value="1"/>
</dbReference>
<dbReference type="Proteomes" id="UP000023152">
    <property type="component" value="Unassembled WGS sequence"/>
</dbReference>
<dbReference type="PANTHER" id="PTHR13720">
    <property type="entry name" value="WD-40 REPEAT PROTEIN"/>
    <property type="match status" value="1"/>
</dbReference>
<keyword evidence="4" id="KW-0966">Cell projection</keyword>
<sequence length="421" mass="49007">MAVVTQNNVIKLYVVDTLTEIQMFRLVAKKKKKIFDFFTQLFNRSEVLEQLEFSPDGNFFAFRFGQTVCVYRYYYKNWDKRSNEKEWVSIGNYQSHVDKIMDIQFGEPSQVDQKLFRDMPRLFSVGKDRLLQEYDLLNSSLENGLNLLVKDLTQRSVPTTCCFIPGIVLDESNKFVELSDAEREPYFADGEWKYKEGFLQTLKITLCLFKNLDRLNQYLLIVCDDDLKFHIFGAERVKPKKDDNESDDTCVNSNKFSSMSDGSSGKNKLKNEPDEAFGSVEFRRTVLGPFYDLPIKKIVPIRIRNKLSEYYAFMTFQQIIGVFKWPWSGNPYRCNAVNAHPNAISNLCTFNGRYVVTSGSTEDDHGCVAVWQFEHNKLDEQIRLSPQDNEAFEQLLAQCSNENALKTISDYFYYAQIKKCN</sequence>
<dbReference type="InterPro" id="IPR015943">
    <property type="entry name" value="WD40/YVTN_repeat-like_dom_sf"/>
</dbReference>
<evidence type="ECO:0000256" key="5">
    <source>
        <dbReference type="SAM" id="MobiDB-lite"/>
    </source>
</evidence>
<evidence type="ECO:0000256" key="2">
    <source>
        <dbReference type="ARBA" id="ARBA00022574"/>
    </source>
</evidence>
<evidence type="ECO:0000313" key="7">
    <source>
        <dbReference type="Proteomes" id="UP000023152"/>
    </source>
</evidence>
<dbReference type="GO" id="GO:0031514">
    <property type="term" value="C:motile cilium"/>
    <property type="evidence" value="ECO:0007669"/>
    <property type="project" value="TreeGrafter"/>
</dbReference>
<comment type="caution">
    <text evidence="6">The sequence shown here is derived from an EMBL/GenBank/DDBJ whole genome shotgun (WGS) entry which is preliminary data.</text>
</comment>
<feature type="region of interest" description="Disordered" evidence="5">
    <location>
        <begin position="239"/>
        <end position="270"/>
    </location>
</feature>
<dbReference type="InterPro" id="IPR050630">
    <property type="entry name" value="WD_repeat_EMAP"/>
</dbReference>
<dbReference type="AlphaFoldDB" id="X6NNX7"/>
<dbReference type="InterPro" id="IPR036322">
    <property type="entry name" value="WD40_repeat_dom_sf"/>
</dbReference>
<proteinExistence type="predicted"/>
<dbReference type="Gene3D" id="2.130.10.10">
    <property type="entry name" value="YVTN repeat-like/Quinoprotein amine dehydrogenase"/>
    <property type="match status" value="1"/>
</dbReference>
<comment type="subcellular location">
    <subcellularLocation>
        <location evidence="1">Cell projection</location>
        <location evidence="1">Cilium</location>
    </subcellularLocation>
</comment>
<evidence type="ECO:0000256" key="1">
    <source>
        <dbReference type="ARBA" id="ARBA00004138"/>
    </source>
</evidence>
<feature type="compositionally biased region" description="Polar residues" evidence="5">
    <location>
        <begin position="249"/>
        <end position="266"/>
    </location>
</feature>
<name>X6NNX7_RETFI</name>
<keyword evidence="3" id="KW-0677">Repeat</keyword>
<keyword evidence="2" id="KW-0853">WD repeat</keyword>
<protein>
    <submittedName>
        <fullName evidence="6">Uncharacterized protein</fullName>
    </submittedName>
</protein>
<gene>
    <name evidence="6" type="ORF">RFI_09488</name>
</gene>
<reference evidence="6 7" key="1">
    <citation type="journal article" date="2013" name="Curr. Biol.">
        <title>The Genome of the Foraminiferan Reticulomyxa filosa.</title>
        <authorList>
            <person name="Glockner G."/>
            <person name="Hulsmann N."/>
            <person name="Schleicher M."/>
            <person name="Noegel A.A."/>
            <person name="Eichinger L."/>
            <person name="Gallinger C."/>
            <person name="Pawlowski J."/>
            <person name="Sierra R."/>
            <person name="Euteneuer U."/>
            <person name="Pillet L."/>
            <person name="Moustafa A."/>
            <person name="Platzer M."/>
            <person name="Groth M."/>
            <person name="Szafranski K."/>
            <person name="Schliwa M."/>
        </authorList>
    </citation>
    <scope>NUCLEOTIDE SEQUENCE [LARGE SCALE GENOMIC DNA]</scope>
</reference>
<organism evidence="6 7">
    <name type="scientific">Reticulomyxa filosa</name>
    <dbReference type="NCBI Taxonomy" id="46433"/>
    <lineage>
        <taxon>Eukaryota</taxon>
        <taxon>Sar</taxon>
        <taxon>Rhizaria</taxon>
        <taxon>Retaria</taxon>
        <taxon>Foraminifera</taxon>
        <taxon>Monothalamids</taxon>
        <taxon>Reticulomyxidae</taxon>
        <taxon>Reticulomyxa</taxon>
    </lineage>
</organism>
<evidence type="ECO:0000256" key="4">
    <source>
        <dbReference type="ARBA" id="ARBA00023273"/>
    </source>
</evidence>
<keyword evidence="7" id="KW-1185">Reference proteome</keyword>
<dbReference type="EMBL" id="ASPP01007128">
    <property type="protein sequence ID" value="ETO27643.1"/>
    <property type="molecule type" value="Genomic_DNA"/>
</dbReference>
<evidence type="ECO:0000313" key="6">
    <source>
        <dbReference type="EMBL" id="ETO27643.1"/>
    </source>
</evidence>
<dbReference type="PANTHER" id="PTHR13720:SF13">
    <property type="entry name" value="CILIA- AND FLAGELLA-ASSOCIATED PROTEIN 251"/>
    <property type="match status" value="1"/>
</dbReference>
<evidence type="ECO:0000256" key="3">
    <source>
        <dbReference type="ARBA" id="ARBA00022737"/>
    </source>
</evidence>
<accession>X6NNX7</accession>
<dbReference type="OrthoDB" id="4899631at2759"/>